<name>A0A914XIR3_9BILA</name>
<evidence type="ECO:0000313" key="2">
    <source>
        <dbReference type="Proteomes" id="UP000887566"/>
    </source>
</evidence>
<dbReference type="WBParaSite" id="PSAMB.scaffold798size41182.g8835.t1">
    <property type="protein sequence ID" value="PSAMB.scaffold798size41182.g8835.t1"/>
    <property type="gene ID" value="PSAMB.scaffold798size41182.g8835"/>
</dbReference>
<feature type="region of interest" description="Disordered" evidence="1">
    <location>
        <begin position="23"/>
        <end position="42"/>
    </location>
</feature>
<feature type="compositionally biased region" description="Low complexity" evidence="1">
    <location>
        <begin position="23"/>
        <end position="40"/>
    </location>
</feature>
<organism evidence="2 3">
    <name type="scientific">Plectus sambesii</name>
    <dbReference type="NCBI Taxonomy" id="2011161"/>
    <lineage>
        <taxon>Eukaryota</taxon>
        <taxon>Metazoa</taxon>
        <taxon>Ecdysozoa</taxon>
        <taxon>Nematoda</taxon>
        <taxon>Chromadorea</taxon>
        <taxon>Plectida</taxon>
        <taxon>Plectina</taxon>
        <taxon>Plectoidea</taxon>
        <taxon>Plectidae</taxon>
        <taxon>Plectus</taxon>
    </lineage>
</organism>
<evidence type="ECO:0000313" key="3">
    <source>
        <dbReference type="WBParaSite" id="PSAMB.scaffold798size41182.g8835.t1"/>
    </source>
</evidence>
<feature type="region of interest" description="Disordered" evidence="1">
    <location>
        <begin position="208"/>
        <end position="230"/>
    </location>
</feature>
<accession>A0A914XIR3</accession>
<proteinExistence type="predicted"/>
<reference evidence="3" key="1">
    <citation type="submission" date="2022-11" db="UniProtKB">
        <authorList>
            <consortium name="WormBaseParasite"/>
        </authorList>
    </citation>
    <scope>IDENTIFICATION</scope>
</reference>
<feature type="compositionally biased region" description="Low complexity" evidence="1">
    <location>
        <begin position="208"/>
        <end position="228"/>
    </location>
</feature>
<keyword evidence="2" id="KW-1185">Reference proteome</keyword>
<dbReference type="AlphaFoldDB" id="A0A914XIR3"/>
<dbReference type="Proteomes" id="UP000887566">
    <property type="component" value="Unplaced"/>
</dbReference>
<evidence type="ECO:0000256" key="1">
    <source>
        <dbReference type="SAM" id="MobiDB-lite"/>
    </source>
</evidence>
<protein>
    <submittedName>
        <fullName evidence="3">Uncharacterized protein</fullName>
    </submittedName>
</protein>
<sequence length="266" mass="28003">MIVGTDSHHPPVLSFLRASASTTSASLSPPSSVRRPPLRVQQTRRPFVASRRRFADCTSWRSTDAREGARIRPYLSLALSTATCLTIDLDCLAARASTRWCSFSSVSSSSLPLPDCHRANPVTPTAARAPLLCRPAATVDAECHDLGLSARRQANELVGRISSLGRGGLIGVIIAQNRCQQVPAPRCSPGRLMSRPAAPFVGVSVSVSARGSRGSDTRAPPAASRLLLPAPPMSSGARGIGADCRNVLGAAELPSGQPTCRRVHGE</sequence>